<dbReference type="PROSITE" id="PS50888">
    <property type="entry name" value="BHLH"/>
    <property type="match status" value="1"/>
</dbReference>
<reference evidence="3 4" key="1">
    <citation type="journal article" date="2024" name="BMC Genomics">
        <title>Genome assembly of redclaw crayfish (Cherax quadricarinatus) provides insights into its immune adaptation and hypoxia tolerance.</title>
        <authorList>
            <person name="Liu Z."/>
            <person name="Zheng J."/>
            <person name="Li H."/>
            <person name="Fang K."/>
            <person name="Wang S."/>
            <person name="He J."/>
            <person name="Zhou D."/>
            <person name="Weng S."/>
            <person name="Chi M."/>
            <person name="Gu Z."/>
            <person name="He J."/>
            <person name="Li F."/>
            <person name="Wang M."/>
        </authorList>
    </citation>
    <scope>NUCLEOTIDE SEQUENCE [LARGE SCALE GENOMIC DNA]</scope>
    <source>
        <strain evidence="3">ZL_2023a</strain>
    </source>
</reference>
<dbReference type="InterPro" id="IPR036638">
    <property type="entry name" value="HLH_DNA-bd_sf"/>
</dbReference>
<keyword evidence="4" id="KW-1185">Reference proteome</keyword>
<accession>A0AAW0XE46</accession>
<comment type="caution">
    <text evidence="3">The sequence shown here is derived from an EMBL/GenBank/DDBJ whole genome shotgun (WGS) entry which is preliminary data.</text>
</comment>
<dbReference type="InterPro" id="IPR050283">
    <property type="entry name" value="E-box_TF_Regulators"/>
</dbReference>
<evidence type="ECO:0000313" key="4">
    <source>
        <dbReference type="Proteomes" id="UP001445076"/>
    </source>
</evidence>
<dbReference type="PANTHER" id="PTHR23349">
    <property type="entry name" value="BASIC HELIX-LOOP-HELIX TRANSCRIPTION FACTOR, TWIST"/>
    <property type="match status" value="1"/>
</dbReference>
<feature type="domain" description="BHLH" evidence="2">
    <location>
        <begin position="15"/>
        <end position="68"/>
    </location>
</feature>
<dbReference type="Pfam" id="PF00010">
    <property type="entry name" value="HLH"/>
    <property type="match status" value="1"/>
</dbReference>
<protein>
    <recommendedName>
        <fullName evidence="2">BHLH domain-containing protein</fullName>
    </recommendedName>
</protein>
<feature type="non-terminal residue" evidence="3">
    <location>
        <position position="1"/>
    </location>
</feature>
<dbReference type="GO" id="GO:0000981">
    <property type="term" value="F:DNA-binding transcription factor activity, RNA polymerase II-specific"/>
    <property type="evidence" value="ECO:0007669"/>
    <property type="project" value="TreeGrafter"/>
</dbReference>
<gene>
    <name evidence="3" type="ORF">OTU49_004944</name>
</gene>
<dbReference type="SMART" id="SM00353">
    <property type="entry name" value="HLH"/>
    <property type="match status" value="1"/>
</dbReference>
<name>A0AAW0XE46_CHEQU</name>
<dbReference type="EMBL" id="JARKIK010000044">
    <property type="protein sequence ID" value="KAK8736334.1"/>
    <property type="molecule type" value="Genomic_DNA"/>
</dbReference>
<dbReference type="GO" id="GO:0000977">
    <property type="term" value="F:RNA polymerase II transcription regulatory region sequence-specific DNA binding"/>
    <property type="evidence" value="ECO:0007669"/>
    <property type="project" value="TreeGrafter"/>
</dbReference>
<dbReference type="GO" id="GO:0046983">
    <property type="term" value="F:protein dimerization activity"/>
    <property type="evidence" value="ECO:0007669"/>
    <property type="project" value="InterPro"/>
</dbReference>
<dbReference type="Proteomes" id="UP001445076">
    <property type="component" value="Unassembled WGS sequence"/>
</dbReference>
<dbReference type="InterPro" id="IPR011598">
    <property type="entry name" value="bHLH_dom"/>
</dbReference>
<evidence type="ECO:0000313" key="3">
    <source>
        <dbReference type="EMBL" id="KAK8736334.1"/>
    </source>
</evidence>
<evidence type="ECO:0000259" key="2">
    <source>
        <dbReference type="PROSITE" id="PS50888"/>
    </source>
</evidence>
<evidence type="ECO:0000256" key="1">
    <source>
        <dbReference type="ARBA" id="ARBA00023125"/>
    </source>
</evidence>
<dbReference type="Gene3D" id="4.10.280.10">
    <property type="entry name" value="Helix-loop-helix DNA-binding domain"/>
    <property type="match status" value="1"/>
</dbReference>
<dbReference type="SUPFAM" id="SSF47459">
    <property type="entry name" value="HLH, helix-loop-helix DNA-binding domain"/>
    <property type="match status" value="1"/>
</dbReference>
<proteinExistence type="predicted"/>
<dbReference type="CDD" id="cd11418">
    <property type="entry name" value="bHLH_TS_ASCL"/>
    <property type="match status" value="1"/>
</dbReference>
<sequence length="168" mass="19437">KSVYKHVPHKEKPPQLVARRNARERRRVQSVNVAFARLRRAVPCTSGRSKRVSKVKTLQGAIDYIYHLQELLHHTNNTNCSAFCHLEPSNTCNMLQYNTEISTFSNMSEGRNEVSDPCKEYGGVEQGESCLLHRSLSYTTYHHHHHCSNQQELQEQQYVSDCISMTDY</sequence>
<dbReference type="AlphaFoldDB" id="A0AAW0XE46"/>
<organism evidence="3 4">
    <name type="scientific">Cherax quadricarinatus</name>
    <name type="common">Australian red claw crayfish</name>
    <dbReference type="NCBI Taxonomy" id="27406"/>
    <lineage>
        <taxon>Eukaryota</taxon>
        <taxon>Metazoa</taxon>
        <taxon>Ecdysozoa</taxon>
        <taxon>Arthropoda</taxon>
        <taxon>Crustacea</taxon>
        <taxon>Multicrustacea</taxon>
        <taxon>Malacostraca</taxon>
        <taxon>Eumalacostraca</taxon>
        <taxon>Eucarida</taxon>
        <taxon>Decapoda</taxon>
        <taxon>Pleocyemata</taxon>
        <taxon>Astacidea</taxon>
        <taxon>Parastacoidea</taxon>
        <taxon>Parastacidae</taxon>
        <taxon>Cherax</taxon>
    </lineage>
</organism>
<dbReference type="PANTHER" id="PTHR23349:SF108">
    <property type="entry name" value="BHLH DOMAIN-CONTAINING PROTEIN"/>
    <property type="match status" value="1"/>
</dbReference>
<dbReference type="GO" id="GO:0032502">
    <property type="term" value="P:developmental process"/>
    <property type="evidence" value="ECO:0007669"/>
    <property type="project" value="TreeGrafter"/>
</dbReference>
<keyword evidence="1" id="KW-0238">DNA-binding</keyword>